<dbReference type="InterPro" id="IPR050952">
    <property type="entry name" value="TRIM-NHL_E3_ligases"/>
</dbReference>
<keyword evidence="1" id="KW-0677">Repeat</keyword>
<feature type="repeat" description="NHL" evidence="2">
    <location>
        <begin position="40"/>
        <end position="82"/>
    </location>
</feature>
<keyword evidence="4" id="KW-1185">Reference proteome</keyword>
<feature type="repeat" description="NHL" evidence="2">
    <location>
        <begin position="174"/>
        <end position="211"/>
    </location>
</feature>
<dbReference type="RefSeq" id="WP_311657285.1">
    <property type="nucleotide sequence ID" value="NZ_JAVRHY010000002.1"/>
</dbReference>
<comment type="caution">
    <text evidence="3">The sequence shown here is derived from an EMBL/GenBank/DDBJ whole genome shotgun (WGS) entry which is preliminary data.</text>
</comment>
<accession>A0ABU3B5S9</accession>
<feature type="repeat" description="NHL" evidence="2">
    <location>
        <begin position="124"/>
        <end position="166"/>
    </location>
</feature>
<dbReference type="Gene3D" id="2.120.10.30">
    <property type="entry name" value="TolB, C-terminal domain"/>
    <property type="match status" value="2"/>
</dbReference>
<protein>
    <submittedName>
        <fullName evidence="3">NHL repeat-containing protein</fullName>
    </submittedName>
</protein>
<dbReference type="InterPro" id="IPR011042">
    <property type="entry name" value="6-blade_b-propeller_TolB-like"/>
</dbReference>
<organism evidence="3 4">
    <name type="scientific">Spectribacter acetivorans</name>
    <dbReference type="NCBI Taxonomy" id="3075603"/>
    <lineage>
        <taxon>Bacteria</taxon>
        <taxon>Pseudomonadati</taxon>
        <taxon>Pseudomonadota</taxon>
        <taxon>Gammaproteobacteria</taxon>
        <taxon>Salinisphaerales</taxon>
        <taxon>Salinisphaeraceae</taxon>
        <taxon>Spectribacter</taxon>
    </lineage>
</organism>
<evidence type="ECO:0000313" key="3">
    <source>
        <dbReference type="EMBL" id="MDT0617490.1"/>
    </source>
</evidence>
<sequence length="313" mass="34018">MIKLAKWLAYSAIALVAALIVLAWAGGAINWNQEPPYELVQSWGTKGDAPSQFNDPTGIAVTAGEVFVSDARNSRIQAFDKQGNFKRAFGQDRLGRPMNLDIADGKLYVPDYFKDAVFVFSLAGDYQRTIKAEDGFNSPGGVAVRADGTLLVADTYASRIVHIASDGRLLKTWGQNGRTTFSYPTDVTLAPGGDFYVADGYHDRIQQFGPDGAFVRKWGGPFGLNIHGPFKGWFTTVTSLAIGPEGSVFAADFYNDRIQKFSADGTFLTAFAPPRQPGPGHSEIGLAIAGDGTVYSANFKANRIERWESTRRP</sequence>
<name>A0ABU3B5S9_9GAMM</name>
<dbReference type="Proteomes" id="UP001259982">
    <property type="component" value="Unassembled WGS sequence"/>
</dbReference>
<dbReference type="Pfam" id="PF01436">
    <property type="entry name" value="NHL"/>
    <property type="match status" value="3"/>
</dbReference>
<dbReference type="PANTHER" id="PTHR24104">
    <property type="entry name" value="E3 UBIQUITIN-PROTEIN LIGASE NHLRC1-RELATED"/>
    <property type="match status" value="1"/>
</dbReference>
<evidence type="ECO:0000256" key="1">
    <source>
        <dbReference type="ARBA" id="ARBA00022737"/>
    </source>
</evidence>
<evidence type="ECO:0000256" key="2">
    <source>
        <dbReference type="PROSITE-ProRule" id="PRU00504"/>
    </source>
</evidence>
<dbReference type="CDD" id="cd14956">
    <property type="entry name" value="NHL_like_3"/>
    <property type="match status" value="1"/>
</dbReference>
<dbReference type="PANTHER" id="PTHR24104:SF25">
    <property type="entry name" value="PROTEIN LIN-41"/>
    <property type="match status" value="1"/>
</dbReference>
<dbReference type="SUPFAM" id="SSF101898">
    <property type="entry name" value="NHL repeat"/>
    <property type="match status" value="1"/>
</dbReference>
<evidence type="ECO:0000313" key="4">
    <source>
        <dbReference type="Proteomes" id="UP001259982"/>
    </source>
</evidence>
<dbReference type="EMBL" id="JAVRHY010000002">
    <property type="protein sequence ID" value="MDT0617490.1"/>
    <property type="molecule type" value="Genomic_DNA"/>
</dbReference>
<reference evidence="3 4" key="1">
    <citation type="submission" date="2023-09" db="EMBL/GenBank/DDBJ databases">
        <authorList>
            <person name="Rey-Velasco X."/>
        </authorList>
    </citation>
    <scope>NUCLEOTIDE SEQUENCE [LARGE SCALE GENOMIC DNA]</scope>
    <source>
        <strain evidence="3 4">P385</strain>
    </source>
</reference>
<proteinExistence type="predicted"/>
<dbReference type="InterPro" id="IPR001258">
    <property type="entry name" value="NHL_repeat"/>
</dbReference>
<gene>
    <name evidence="3" type="ORF">RM531_03315</name>
</gene>
<dbReference type="PROSITE" id="PS51125">
    <property type="entry name" value="NHL"/>
    <property type="match status" value="3"/>
</dbReference>